<comment type="subcellular location">
    <subcellularLocation>
        <location evidence="1">Nucleus</location>
    </subcellularLocation>
</comment>
<evidence type="ECO:0000313" key="5">
    <source>
        <dbReference type="EMBL" id="GIY95490.1"/>
    </source>
</evidence>
<dbReference type="EMBL" id="BPLR01017921">
    <property type="protein sequence ID" value="GIY95490.1"/>
    <property type="molecule type" value="Genomic_DNA"/>
</dbReference>
<sequence>MLPSCLAWWIGTKNSAFPARMHVCSGDSSLVDYMMKDHDSDSSMLRITQRLRLDPPKLEDVSRRISTAGALGHCLLLTFPDPIHPGEDQDASVQSRPLRNLVSYLKQKRGSWCDIIALVMIKEMERATWCHVCFPTLFICTGFIKTCCS</sequence>
<evidence type="ECO:0000256" key="2">
    <source>
        <dbReference type="ARBA" id="ARBA00022884"/>
    </source>
</evidence>
<comment type="caution">
    <text evidence="5">The sequence shown here is derived from an EMBL/GenBank/DDBJ whole genome shotgun (WGS) entry which is preliminary data.</text>
</comment>
<dbReference type="AlphaFoldDB" id="A0AAV4XNH2"/>
<evidence type="ECO:0000256" key="1">
    <source>
        <dbReference type="ARBA" id="ARBA00004123"/>
    </source>
</evidence>
<dbReference type="GO" id="GO:0005634">
    <property type="term" value="C:nucleus"/>
    <property type="evidence" value="ECO:0007669"/>
    <property type="project" value="UniProtKB-SubCell"/>
</dbReference>
<dbReference type="InterPro" id="IPR016194">
    <property type="entry name" value="SPOC-like_C_dom_sf"/>
</dbReference>
<reference evidence="5 6" key="1">
    <citation type="submission" date="2021-06" db="EMBL/GenBank/DDBJ databases">
        <title>Caerostris extrusa draft genome.</title>
        <authorList>
            <person name="Kono N."/>
            <person name="Arakawa K."/>
        </authorList>
    </citation>
    <scope>NUCLEOTIDE SEQUENCE [LARGE SCALE GENOMIC DNA]</scope>
</reference>
<protein>
    <submittedName>
        <fullName evidence="5">RNA-binding protein spenito</fullName>
    </submittedName>
</protein>
<keyword evidence="3" id="KW-0539">Nucleus</keyword>
<dbReference type="SUPFAM" id="SSF100939">
    <property type="entry name" value="SPOC domain-like"/>
    <property type="match status" value="1"/>
</dbReference>
<feature type="domain" description="SPOC" evidence="4">
    <location>
        <begin position="1"/>
        <end position="149"/>
    </location>
</feature>
<organism evidence="5 6">
    <name type="scientific">Caerostris extrusa</name>
    <name type="common">Bark spider</name>
    <name type="synonym">Caerostris bankana</name>
    <dbReference type="NCBI Taxonomy" id="172846"/>
    <lineage>
        <taxon>Eukaryota</taxon>
        <taxon>Metazoa</taxon>
        <taxon>Ecdysozoa</taxon>
        <taxon>Arthropoda</taxon>
        <taxon>Chelicerata</taxon>
        <taxon>Arachnida</taxon>
        <taxon>Araneae</taxon>
        <taxon>Araneomorphae</taxon>
        <taxon>Entelegynae</taxon>
        <taxon>Araneoidea</taxon>
        <taxon>Araneidae</taxon>
        <taxon>Caerostris</taxon>
    </lineage>
</organism>
<name>A0AAV4XNH2_CAEEX</name>
<dbReference type="InterPro" id="IPR010912">
    <property type="entry name" value="SPOC_met"/>
</dbReference>
<gene>
    <name evidence="5" type="primary">nito</name>
    <name evidence="5" type="ORF">CEXT_721961</name>
</gene>
<accession>A0AAV4XNH2</accession>
<keyword evidence="2" id="KW-0694">RNA-binding</keyword>
<proteinExistence type="predicted"/>
<evidence type="ECO:0000259" key="4">
    <source>
        <dbReference type="PROSITE" id="PS50917"/>
    </source>
</evidence>
<keyword evidence="6" id="KW-1185">Reference proteome</keyword>
<evidence type="ECO:0000256" key="3">
    <source>
        <dbReference type="ARBA" id="ARBA00023242"/>
    </source>
</evidence>
<dbReference type="GO" id="GO:0003723">
    <property type="term" value="F:RNA binding"/>
    <property type="evidence" value="ECO:0007669"/>
    <property type="project" value="UniProtKB-KW"/>
</dbReference>
<dbReference type="Gene3D" id="2.40.290.10">
    <property type="match status" value="1"/>
</dbReference>
<dbReference type="InterPro" id="IPR012921">
    <property type="entry name" value="SPOC_C"/>
</dbReference>
<dbReference type="CDD" id="cd21544">
    <property type="entry name" value="SPOC_RBM15-like"/>
    <property type="match status" value="1"/>
</dbReference>
<dbReference type="PROSITE" id="PS50917">
    <property type="entry name" value="SPOC"/>
    <property type="match status" value="1"/>
</dbReference>
<evidence type="ECO:0000313" key="6">
    <source>
        <dbReference type="Proteomes" id="UP001054945"/>
    </source>
</evidence>
<dbReference type="Pfam" id="PF07744">
    <property type="entry name" value="SPOC"/>
    <property type="match status" value="1"/>
</dbReference>
<dbReference type="Proteomes" id="UP001054945">
    <property type="component" value="Unassembled WGS sequence"/>
</dbReference>